<sequence>MAVPHPTQTISSRRAQRTIDRDGKPKPQPIRLARSVVADNAITDSSPVPVAASEYTPERVLPQPKHDSSSRSRRIERARDRDRRRSMYGKPRPVSIVHRDNLKDRAHPRKYTRASDERTHLSGLHASTCPHHPLDNHTIPTPTPHRTHPAPTPAPTSNPISYPIPSTPGERLASTEQWVHAQEWLNAQEEAQRLRRANRTTAKWVKTQVQETYYVGLDGMARGVDSGPDPFPDFGPGVRAGEVKGEKVDERWYAPIPIDMSRTRTRRLWDDFCERWTRAQSRRAERAREMQRKLECEMREREAEMWERERVARDRLRAEMEDAEERRRVRARKEVEDRTRARETRTRGYPLRPPYPTQPHSYPHPYAPRTDTRSVPPPGHHRQNTTTTTTADAWKRYEAGWAAFTTAPPSSVRFSAMPWPMLSPPREVGDITVDRVAALLLSDVALGRDGAQGQSSSSLPKASTATATASARKERIRSAQLKWHPDRFRRMLGKVVEAERATVEEGAGVVARCLNELMTRESSSSQQQSRDQTGRTNQSHVYKMRRRSQTH</sequence>
<feature type="region of interest" description="Disordered" evidence="1">
    <location>
        <begin position="1"/>
        <end position="158"/>
    </location>
</feature>
<feature type="compositionally biased region" description="Polar residues" evidence="1">
    <location>
        <begin position="530"/>
        <end position="540"/>
    </location>
</feature>
<dbReference type="AlphaFoldDB" id="A0A5C3QA72"/>
<feature type="region of interest" description="Disordered" evidence="1">
    <location>
        <begin position="332"/>
        <end position="389"/>
    </location>
</feature>
<name>A0A5C3QA72_9AGAR</name>
<feature type="compositionally biased region" description="Polar residues" evidence="1">
    <location>
        <begin position="1"/>
        <end position="13"/>
    </location>
</feature>
<feature type="compositionally biased region" description="Basic and acidic residues" evidence="1">
    <location>
        <begin position="471"/>
        <end position="480"/>
    </location>
</feature>
<organism evidence="2 3">
    <name type="scientific">Pterulicium gracile</name>
    <dbReference type="NCBI Taxonomy" id="1884261"/>
    <lineage>
        <taxon>Eukaryota</taxon>
        <taxon>Fungi</taxon>
        <taxon>Dikarya</taxon>
        <taxon>Basidiomycota</taxon>
        <taxon>Agaricomycotina</taxon>
        <taxon>Agaricomycetes</taxon>
        <taxon>Agaricomycetidae</taxon>
        <taxon>Agaricales</taxon>
        <taxon>Pleurotineae</taxon>
        <taxon>Pterulaceae</taxon>
        <taxon>Pterulicium</taxon>
    </lineage>
</organism>
<feature type="compositionally biased region" description="Basic and acidic residues" evidence="1">
    <location>
        <begin position="332"/>
        <end position="346"/>
    </location>
</feature>
<feature type="compositionally biased region" description="Basic residues" evidence="1">
    <location>
        <begin position="542"/>
        <end position="551"/>
    </location>
</feature>
<dbReference type="Proteomes" id="UP000305067">
    <property type="component" value="Unassembled WGS sequence"/>
</dbReference>
<reference evidence="2 3" key="1">
    <citation type="journal article" date="2019" name="Nat. Ecol. Evol.">
        <title>Megaphylogeny resolves global patterns of mushroom evolution.</title>
        <authorList>
            <person name="Varga T."/>
            <person name="Krizsan K."/>
            <person name="Foldi C."/>
            <person name="Dima B."/>
            <person name="Sanchez-Garcia M."/>
            <person name="Sanchez-Ramirez S."/>
            <person name="Szollosi G.J."/>
            <person name="Szarkandi J.G."/>
            <person name="Papp V."/>
            <person name="Albert L."/>
            <person name="Andreopoulos W."/>
            <person name="Angelini C."/>
            <person name="Antonin V."/>
            <person name="Barry K.W."/>
            <person name="Bougher N.L."/>
            <person name="Buchanan P."/>
            <person name="Buyck B."/>
            <person name="Bense V."/>
            <person name="Catcheside P."/>
            <person name="Chovatia M."/>
            <person name="Cooper J."/>
            <person name="Damon W."/>
            <person name="Desjardin D."/>
            <person name="Finy P."/>
            <person name="Geml J."/>
            <person name="Haridas S."/>
            <person name="Hughes K."/>
            <person name="Justo A."/>
            <person name="Karasinski D."/>
            <person name="Kautmanova I."/>
            <person name="Kiss B."/>
            <person name="Kocsube S."/>
            <person name="Kotiranta H."/>
            <person name="LaButti K.M."/>
            <person name="Lechner B.E."/>
            <person name="Liimatainen K."/>
            <person name="Lipzen A."/>
            <person name="Lukacs Z."/>
            <person name="Mihaltcheva S."/>
            <person name="Morgado L.N."/>
            <person name="Niskanen T."/>
            <person name="Noordeloos M.E."/>
            <person name="Ohm R.A."/>
            <person name="Ortiz-Santana B."/>
            <person name="Ovrebo C."/>
            <person name="Racz N."/>
            <person name="Riley R."/>
            <person name="Savchenko A."/>
            <person name="Shiryaev A."/>
            <person name="Soop K."/>
            <person name="Spirin V."/>
            <person name="Szebenyi C."/>
            <person name="Tomsovsky M."/>
            <person name="Tulloss R.E."/>
            <person name="Uehling J."/>
            <person name="Grigoriev I.V."/>
            <person name="Vagvolgyi C."/>
            <person name="Papp T."/>
            <person name="Martin F.M."/>
            <person name="Miettinen O."/>
            <person name="Hibbett D.S."/>
            <person name="Nagy L.G."/>
        </authorList>
    </citation>
    <scope>NUCLEOTIDE SEQUENCE [LARGE SCALE GENOMIC DNA]</scope>
    <source>
        <strain evidence="2 3">CBS 309.79</strain>
    </source>
</reference>
<feature type="compositionally biased region" description="Basic and acidic residues" evidence="1">
    <location>
        <begin position="64"/>
        <end position="85"/>
    </location>
</feature>
<dbReference type="EMBL" id="ML178849">
    <property type="protein sequence ID" value="TFK97290.1"/>
    <property type="molecule type" value="Genomic_DNA"/>
</dbReference>
<evidence type="ECO:0000256" key="1">
    <source>
        <dbReference type="SAM" id="MobiDB-lite"/>
    </source>
</evidence>
<keyword evidence="3" id="KW-1185">Reference proteome</keyword>
<protein>
    <submittedName>
        <fullName evidence="2">Uncharacterized protein</fullName>
    </submittedName>
</protein>
<dbReference type="OrthoDB" id="412109at2759"/>
<evidence type="ECO:0000313" key="3">
    <source>
        <dbReference type="Proteomes" id="UP000305067"/>
    </source>
</evidence>
<feature type="region of interest" description="Disordered" evidence="1">
    <location>
        <begin position="518"/>
        <end position="551"/>
    </location>
</feature>
<feature type="region of interest" description="Disordered" evidence="1">
    <location>
        <begin position="449"/>
        <end position="480"/>
    </location>
</feature>
<proteinExistence type="predicted"/>
<accession>A0A5C3QA72</accession>
<gene>
    <name evidence="2" type="ORF">BDV98DRAFT_596892</name>
</gene>
<evidence type="ECO:0000313" key="2">
    <source>
        <dbReference type="EMBL" id="TFK97290.1"/>
    </source>
</evidence>
<feature type="compositionally biased region" description="Low complexity" evidence="1">
    <location>
        <begin position="455"/>
        <end position="470"/>
    </location>
</feature>